<keyword evidence="2" id="KW-1185">Reference proteome</keyword>
<dbReference type="EMBL" id="CCKQ01015510">
    <property type="protein sequence ID" value="CDW87322.1"/>
    <property type="molecule type" value="Genomic_DNA"/>
</dbReference>
<dbReference type="Proteomes" id="UP000039865">
    <property type="component" value="Unassembled WGS sequence"/>
</dbReference>
<name>A0A078B211_STYLE</name>
<reference evidence="1 2" key="1">
    <citation type="submission" date="2014-06" db="EMBL/GenBank/DDBJ databases">
        <authorList>
            <person name="Swart Estienne"/>
        </authorList>
    </citation>
    <scope>NUCLEOTIDE SEQUENCE [LARGE SCALE GENOMIC DNA]</scope>
    <source>
        <strain evidence="1 2">130c</strain>
    </source>
</reference>
<sequence length="182" mass="21327">MAFSQLGSITTEKFCKELDELIVSKFNEEKYMKKNESFINIFDKQYQTTFKMRDYQGKELDDFFPKYKNERKNILVKLRQDGEMTNILYEIFENKQEQSLKLLIKISKANYQLHDEIMKVLSDTKIVNKNTIELIKNIAKDQLNDLEIIEIIENAKLIVNNRNSKISGDVGAKESLSAQVKV</sequence>
<gene>
    <name evidence="1" type="primary">Contig9638.g10303</name>
    <name evidence="1" type="ORF">STYLEM_16425</name>
</gene>
<organism evidence="1 2">
    <name type="scientific">Stylonychia lemnae</name>
    <name type="common">Ciliate</name>
    <dbReference type="NCBI Taxonomy" id="5949"/>
    <lineage>
        <taxon>Eukaryota</taxon>
        <taxon>Sar</taxon>
        <taxon>Alveolata</taxon>
        <taxon>Ciliophora</taxon>
        <taxon>Intramacronucleata</taxon>
        <taxon>Spirotrichea</taxon>
        <taxon>Stichotrichia</taxon>
        <taxon>Sporadotrichida</taxon>
        <taxon>Oxytrichidae</taxon>
        <taxon>Stylonychinae</taxon>
        <taxon>Stylonychia</taxon>
    </lineage>
</organism>
<dbReference type="InParanoid" id="A0A078B211"/>
<proteinExistence type="predicted"/>
<accession>A0A078B211</accession>
<dbReference type="AlphaFoldDB" id="A0A078B211"/>
<protein>
    <submittedName>
        <fullName evidence="1">Uncharacterized protein</fullName>
    </submittedName>
</protein>
<evidence type="ECO:0000313" key="1">
    <source>
        <dbReference type="EMBL" id="CDW87322.1"/>
    </source>
</evidence>
<evidence type="ECO:0000313" key="2">
    <source>
        <dbReference type="Proteomes" id="UP000039865"/>
    </source>
</evidence>